<protein>
    <submittedName>
        <fullName evidence="2">Uncharacterized protein</fullName>
    </submittedName>
</protein>
<organism evidence="2 3">
    <name type="scientific">Vigna unguiculata</name>
    <name type="common">Cowpea</name>
    <dbReference type="NCBI Taxonomy" id="3917"/>
    <lineage>
        <taxon>Eukaryota</taxon>
        <taxon>Viridiplantae</taxon>
        <taxon>Streptophyta</taxon>
        <taxon>Embryophyta</taxon>
        <taxon>Tracheophyta</taxon>
        <taxon>Spermatophyta</taxon>
        <taxon>Magnoliopsida</taxon>
        <taxon>eudicotyledons</taxon>
        <taxon>Gunneridae</taxon>
        <taxon>Pentapetalae</taxon>
        <taxon>rosids</taxon>
        <taxon>fabids</taxon>
        <taxon>Fabales</taxon>
        <taxon>Fabaceae</taxon>
        <taxon>Papilionoideae</taxon>
        <taxon>50 kb inversion clade</taxon>
        <taxon>NPAAA clade</taxon>
        <taxon>indigoferoid/millettioid clade</taxon>
        <taxon>Phaseoleae</taxon>
        <taxon>Vigna</taxon>
    </lineage>
</organism>
<sequence>MSCRQTYKPQLVEHVQETNYGPHSVTPGVVPNTNIVRNVPRLLNSSAITEEGNLSRPIRTSHNTHTHTSNTCQPEPQLKGSSCSSTIPSHNSRDTI</sequence>
<evidence type="ECO:0000313" key="3">
    <source>
        <dbReference type="Proteomes" id="UP000501690"/>
    </source>
</evidence>
<gene>
    <name evidence="2" type="ORF">DEO72_LG2g3655</name>
</gene>
<reference evidence="2 3" key="1">
    <citation type="submission" date="2019-04" db="EMBL/GenBank/DDBJ databases">
        <title>An improved genome assembly and genetic linkage map for asparagus bean, Vigna unguiculata ssp. sesquipedialis.</title>
        <authorList>
            <person name="Xia Q."/>
            <person name="Zhang R."/>
            <person name="Dong Y."/>
        </authorList>
    </citation>
    <scope>NUCLEOTIDE SEQUENCE [LARGE SCALE GENOMIC DNA]</scope>
    <source>
        <tissue evidence="2">Leaf</tissue>
    </source>
</reference>
<name>A0A4D6L465_VIGUN</name>
<dbReference type="AlphaFoldDB" id="A0A4D6L465"/>
<proteinExistence type="predicted"/>
<feature type="compositionally biased region" description="Low complexity" evidence="1">
    <location>
        <begin position="60"/>
        <end position="71"/>
    </location>
</feature>
<feature type="compositionally biased region" description="Polar residues" evidence="1">
    <location>
        <begin position="79"/>
        <end position="90"/>
    </location>
</feature>
<dbReference type="EMBL" id="CP039346">
    <property type="protein sequence ID" value="QCD83311.1"/>
    <property type="molecule type" value="Genomic_DNA"/>
</dbReference>
<keyword evidence="3" id="KW-1185">Reference proteome</keyword>
<dbReference type="Proteomes" id="UP000501690">
    <property type="component" value="Linkage Group LG2"/>
</dbReference>
<evidence type="ECO:0000256" key="1">
    <source>
        <dbReference type="SAM" id="MobiDB-lite"/>
    </source>
</evidence>
<feature type="region of interest" description="Disordered" evidence="1">
    <location>
        <begin position="45"/>
        <end position="96"/>
    </location>
</feature>
<accession>A0A4D6L465</accession>
<evidence type="ECO:0000313" key="2">
    <source>
        <dbReference type="EMBL" id="QCD83311.1"/>
    </source>
</evidence>